<dbReference type="InterPro" id="IPR023214">
    <property type="entry name" value="HAD_sf"/>
</dbReference>
<keyword evidence="3" id="KW-0479">Metal-binding</keyword>
<sequence>MAALPTPRTTAGREGLDAITADPGRAVVALDFDGTLAPIVPDPRDARAHPGAVPALSGLAPRLCAVVVVTGRPAADAVRYAGLEGVAGLEHLTVLGAYGAERWDAATGSVTAAPQPPGVAAVRTELPGLLRESGAPPGTAVEDKGRAVAVHTRRTDDPAAAFALLSGPLRALAERHGLLVEPGRMVLELRAPGADKGAALEAYVREAGGGAVLYGGDDLGDLAAFGAVEKLRGEGVPGLLVCSGGGETGESVPEVADRADIVVDGPSGVVRLLESLRASLDGGA</sequence>
<accession>A0ABQ2M5X9</accession>
<evidence type="ECO:0000313" key="4">
    <source>
        <dbReference type="EMBL" id="GGO46308.1"/>
    </source>
</evidence>
<keyword evidence="1 3" id="KW-0378">Hydrolase</keyword>
<comment type="similarity">
    <text evidence="3">Belongs to the trehalose phosphatase family.</text>
</comment>
<dbReference type="SUPFAM" id="SSF56784">
    <property type="entry name" value="HAD-like"/>
    <property type="match status" value="1"/>
</dbReference>
<protein>
    <recommendedName>
        <fullName evidence="3">Trehalose 6-phosphate phosphatase</fullName>
        <ecNumber evidence="3">3.1.3.12</ecNumber>
    </recommendedName>
</protein>
<organism evidence="4 5">
    <name type="scientific">Streptomyces daqingensis</name>
    <dbReference type="NCBI Taxonomy" id="1472640"/>
    <lineage>
        <taxon>Bacteria</taxon>
        <taxon>Bacillati</taxon>
        <taxon>Actinomycetota</taxon>
        <taxon>Actinomycetes</taxon>
        <taxon>Kitasatosporales</taxon>
        <taxon>Streptomycetaceae</taxon>
        <taxon>Streptomyces</taxon>
    </lineage>
</organism>
<dbReference type="InterPro" id="IPR003337">
    <property type="entry name" value="Trehalose_PPase"/>
</dbReference>
<reference evidence="5" key="1">
    <citation type="journal article" date="2019" name="Int. J. Syst. Evol. Microbiol.">
        <title>The Global Catalogue of Microorganisms (GCM) 10K type strain sequencing project: providing services to taxonomists for standard genome sequencing and annotation.</title>
        <authorList>
            <consortium name="The Broad Institute Genomics Platform"/>
            <consortium name="The Broad Institute Genome Sequencing Center for Infectious Disease"/>
            <person name="Wu L."/>
            <person name="Ma J."/>
        </authorList>
    </citation>
    <scope>NUCLEOTIDE SEQUENCE [LARGE SCALE GENOMIC DNA]</scope>
    <source>
        <strain evidence="5">CGMCC 4.7178</strain>
    </source>
</reference>
<dbReference type="PANTHER" id="PTHR43768">
    <property type="entry name" value="TREHALOSE 6-PHOSPHATE PHOSPHATASE"/>
    <property type="match status" value="1"/>
</dbReference>
<proteinExistence type="inferred from homology"/>
<comment type="catalytic activity">
    <reaction evidence="3">
        <text>alpha,alpha-trehalose 6-phosphate + H2O = alpha,alpha-trehalose + phosphate</text>
        <dbReference type="Rhea" id="RHEA:23420"/>
        <dbReference type="ChEBI" id="CHEBI:15377"/>
        <dbReference type="ChEBI" id="CHEBI:16551"/>
        <dbReference type="ChEBI" id="CHEBI:43474"/>
        <dbReference type="ChEBI" id="CHEBI:58429"/>
        <dbReference type="EC" id="3.1.3.12"/>
    </reaction>
</comment>
<dbReference type="InterPro" id="IPR044651">
    <property type="entry name" value="OTSB-like"/>
</dbReference>
<dbReference type="Gene3D" id="3.30.70.1020">
    <property type="entry name" value="Trehalose-6-phosphate phosphatase related protein, domain 2"/>
    <property type="match status" value="1"/>
</dbReference>
<comment type="cofactor">
    <cofactor evidence="3">
        <name>Mg(2+)</name>
        <dbReference type="ChEBI" id="CHEBI:18420"/>
    </cofactor>
</comment>
<name>A0ABQ2M5X9_9ACTN</name>
<comment type="pathway">
    <text evidence="3">Glycan biosynthesis; trehalose biosynthesis.</text>
</comment>
<comment type="function">
    <text evidence="2 3">Removes the phosphate from trehalose 6-phosphate to produce free trehalose.</text>
</comment>
<dbReference type="EMBL" id="BMMP01000004">
    <property type="protein sequence ID" value="GGO46308.1"/>
    <property type="molecule type" value="Genomic_DNA"/>
</dbReference>
<gene>
    <name evidence="4" type="ORF">GCM10012287_16310</name>
</gene>
<evidence type="ECO:0000256" key="2">
    <source>
        <dbReference type="ARBA" id="ARBA00024179"/>
    </source>
</evidence>
<dbReference type="Pfam" id="PF02358">
    <property type="entry name" value="Trehalose_PPase"/>
    <property type="match status" value="1"/>
</dbReference>
<dbReference type="Gene3D" id="3.40.50.1000">
    <property type="entry name" value="HAD superfamily/HAD-like"/>
    <property type="match status" value="1"/>
</dbReference>
<dbReference type="NCBIfam" id="TIGR00685">
    <property type="entry name" value="T6PP"/>
    <property type="match status" value="1"/>
</dbReference>
<evidence type="ECO:0000256" key="3">
    <source>
        <dbReference type="RuleBase" id="RU361117"/>
    </source>
</evidence>
<evidence type="ECO:0000256" key="1">
    <source>
        <dbReference type="ARBA" id="ARBA00022801"/>
    </source>
</evidence>
<keyword evidence="3" id="KW-0460">Magnesium</keyword>
<dbReference type="EC" id="3.1.3.12" evidence="3"/>
<dbReference type="RefSeq" id="WP_189036396.1">
    <property type="nucleotide sequence ID" value="NZ_BMMP01000004.1"/>
</dbReference>
<dbReference type="Proteomes" id="UP000631535">
    <property type="component" value="Unassembled WGS sequence"/>
</dbReference>
<comment type="caution">
    <text evidence="4">The sequence shown here is derived from an EMBL/GenBank/DDBJ whole genome shotgun (WGS) entry which is preliminary data.</text>
</comment>
<evidence type="ECO:0000313" key="5">
    <source>
        <dbReference type="Proteomes" id="UP000631535"/>
    </source>
</evidence>
<keyword evidence="5" id="KW-1185">Reference proteome</keyword>
<dbReference type="InterPro" id="IPR036412">
    <property type="entry name" value="HAD-like_sf"/>
</dbReference>
<dbReference type="PANTHER" id="PTHR43768:SF3">
    <property type="entry name" value="TREHALOSE 6-PHOSPHATE PHOSPHATASE"/>
    <property type="match status" value="1"/>
</dbReference>